<protein>
    <submittedName>
        <fullName evidence="2">Uncharacterized protein</fullName>
    </submittedName>
</protein>
<dbReference type="OrthoDB" id="5332426at2759"/>
<dbReference type="STRING" id="1328760.A0A165IYB7"/>
<organism evidence="2 3">
    <name type="scientific">Xylona heveae (strain CBS 132557 / TC161)</name>
    <dbReference type="NCBI Taxonomy" id="1328760"/>
    <lineage>
        <taxon>Eukaryota</taxon>
        <taxon>Fungi</taxon>
        <taxon>Dikarya</taxon>
        <taxon>Ascomycota</taxon>
        <taxon>Pezizomycotina</taxon>
        <taxon>Xylonomycetes</taxon>
        <taxon>Xylonales</taxon>
        <taxon>Xylonaceae</taxon>
        <taxon>Xylona</taxon>
    </lineage>
</organism>
<gene>
    <name evidence="2" type="ORF">L228DRAFT_280779</name>
</gene>
<dbReference type="PANTHER" id="PTHR31126">
    <property type="entry name" value="TYROSINE-PROTEIN PHOSPHATASE"/>
    <property type="match status" value="1"/>
</dbReference>
<keyword evidence="3" id="KW-1185">Reference proteome</keyword>
<sequence>MDHPSDGVPPPESLLLTPPELFAIVTEGIYRCASVEFINLSFLKTLRLRTILTLNPERPTKPIQALLASSESNNTNNNNHNNNDNSNHSNSANSCIEWRHTSLPLHASGDAWTAPRHENTVKRWREAIAVLAEERRPVLVVDPGGMFCGVIRRVLMGWNFTSVILEYRSFLGTKARYAVEEFLEAVDVDALREPFQSGSSTTTTTTSTSSSPLARSAASNPQQHQHQEAHPHDQSDNRFSDHDGDEHNHINAHNVAIDDN</sequence>
<dbReference type="InParanoid" id="A0A165IYB7"/>
<accession>A0A165IYB7</accession>
<dbReference type="PANTHER" id="PTHR31126:SF18">
    <property type="entry name" value="PROTEIN-TYROSINE-PHOSPHATASE"/>
    <property type="match status" value="1"/>
</dbReference>
<feature type="region of interest" description="Disordered" evidence="1">
    <location>
        <begin position="195"/>
        <end position="260"/>
    </location>
</feature>
<evidence type="ECO:0000313" key="3">
    <source>
        <dbReference type="Proteomes" id="UP000076632"/>
    </source>
</evidence>
<dbReference type="SUPFAM" id="SSF52799">
    <property type="entry name" value="(Phosphotyrosine protein) phosphatases II"/>
    <property type="match status" value="1"/>
</dbReference>
<proteinExistence type="predicted"/>
<feature type="compositionally biased region" description="Low complexity" evidence="1">
    <location>
        <begin position="197"/>
        <end position="211"/>
    </location>
</feature>
<dbReference type="Proteomes" id="UP000076632">
    <property type="component" value="Unassembled WGS sequence"/>
</dbReference>
<dbReference type="EMBL" id="KV407455">
    <property type="protein sequence ID" value="KZF25544.1"/>
    <property type="molecule type" value="Genomic_DNA"/>
</dbReference>
<dbReference type="Gene3D" id="3.90.190.10">
    <property type="entry name" value="Protein tyrosine phosphatase superfamily"/>
    <property type="match status" value="1"/>
</dbReference>
<dbReference type="InterPro" id="IPR004861">
    <property type="entry name" value="Siw14-like"/>
</dbReference>
<feature type="region of interest" description="Disordered" evidence="1">
    <location>
        <begin position="71"/>
        <end position="91"/>
    </location>
</feature>
<dbReference type="GO" id="GO:0016791">
    <property type="term" value="F:phosphatase activity"/>
    <property type="evidence" value="ECO:0007669"/>
    <property type="project" value="TreeGrafter"/>
</dbReference>
<name>A0A165IYB7_XYLHT</name>
<dbReference type="RefSeq" id="XP_018191099.1">
    <property type="nucleotide sequence ID" value="XM_018335823.1"/>
</dbReference>
<reference evidence="2 3" key="1">
    <citation type="journal article" date="2016" name="Fungal Biol.">
        <title>The genome of Xylona heveae provides a window into fungal endophytism.</title>
        <authorList>
            <person name="Gazis R."/>
            <person name="Kuo A."/>
            <person name="Riley R."/>
            <person name="LaButti K."/>
            <person name="Lipzen A."/>
            <person name="Lin J."/>
            <person name="Amirebrahimi M."/>
            <person name="Hesse C.N."/>
            <person name="Spatafora J.W."/>
            <person name="Henrissat B."/>
            <person name="Hainaut M."/>
            <person name="Grigoriev I.V."/>
            <person name="Hibbett D.S."/>
        </authorList>
    </citation>
    <scope>NUCLEOTIDE SEQUENCE [LARGE SCALE GENOMIC DNA]</scope>
    <source>
        <strain evidence="2 3">TC161</strain>
    </source>
</reference>
<dbReference type="AlphaFoldDB" id="A0A165IYB7"/>
<evidence type="ECO:0000313" key="2">
    <source>
        <dbReference type="EMBL" id="KZF25544.1"/>
    </source>
</evidence>
<dbReference type="Pfam" id="PF03162">
    <property type="entry name" value="Y_phosphatase2"/>
    <property type="match status" value="1"/>
</dbReference>
<dbReference type="GeneID" id="28900960"/>
<feature type="compositionally biased region" description="Basic and acidic residues" evidence="1">
    <location>
        <begin position="225"/>
        <end position="249"/>
    </location>
</feature>
<dbReference type="InterPro" id="IPR029021">
    <property type="entry name" value="Prot-tyrosine_phosphatase-like"/>
</dbReference>
<evidence type="ECO:0000256" key="1">
    <source>
        <dbReference type="SAM" id="MobiDB-lite"/>
    </source>
</evidence>